<name>A0A7S4JUZ1_9EUKA</name>
<dbReference type="AlphaFoldDB" id="A0A7S4JUZ1"/>
<feature type="compositionally biased region" description="Acidic residues" evidence="1">
    <location>
        <begin position="67"/>
        <end position="104"/>
    </location>
</feature>
<evidence type="ECO:0000256" key="1">
    <source>
        <dbReference type="SAM" id="MobiDB-lite"/>
    </source>
</evidence>
<feature type="region of interest" description="Disordered" evidence="1">
    <location>
        <begin position="153"/>
        <end position="175"/>
    </location>
</feature>
<reference evidence="2" key="1">
    <citation type="submission" date="2021-01" db="EMBL/GenBank/DDBJ databases">
        <authorList>
            <person name="Corre E."/>
            <person name="Pelletier E."/>
            <person name="Niang G."/>
            <person name="Scheremetjew M."/>
            <person name="Finn R."/>
            <person name="Kale V."/>
            <person name="Holt S."/>
            <person name="Cochrane G."/>
            <person name="Meng A."/>
            <person name="Brown T."/>
            <person name="Cohen L."/>
        </authorList>
    </citation>
    <scope>NUCLEOTIDE SEQUENCE</scope>
    <source>
        <strain evidence="2">SoJaBio B1-5/56/2</strain>
    </source>
</reference>
<protein>
    <submittedName>
        <fullName evidence="2">Uncharacterized protein</fullName>
    </submittedName>
</protein>
<sequence>MDLAMKKICKIFEDFRGVMEERNKVREELGVAKRAVRELEKLLVETQQLVLPGSLHIEPTPGREDLGVVDEGEEGDVSSGVAEDDSEEEFREEGGGEEGEEDHDELQKKELEKRVAQRLNDLLFSYYHYPVKIGTISSLSIKKLLRLFEERDVSSPPSPEVLKDVSDILRSQNDL</sequence>
<feature type="region of interest" description="Disordered" evidence="1">
    <location>
        <begin position="55"/>
        <end position="110"/>
    </location>
</feature>
<dbReference type="EMBL" id="HBKR01003420">
    <property type="protein sequence ID" value="CAE2274202.1"/>
    <property type="molecule type" value="Transcribed_RNA"/>
</dbReference>
<organism evidence="2">
    <name type="scientific">Paramoeba aestuarina</name>
    <dbReference type="NCBI Taxonomy" id="180227"/>
    <lineage>
        <taxon>Eukaryota</taxon>
        <taxon>Amoebozoa</taxon>
        <taxon>Discosea</taxon>
        <taxon>Flabellinia</taxon>
        <taxon>Dactylopodida</taxon>
        <taxon>Paramoebidae</taxon>
        <taxon>Paramoeba</taxon>
    </lineage>
</organism>
<accession>A0A7S4JUZ1</accession>
<gene>
    <name evidence="2" type="ORF">NAES01612_LOCUS2272</name>
</gene>
<proteinExistence type="predicted"/>
<evidence type="ECO:0000313" key="2">
    <source>
        <dbReference type="EMBL" id="CAE2274202.1"/>
    </source>
</evidence>